<keyword evidence="2" id="KW-1185">Reference proteome</keyword>
<sequence>MASKEMIMHLPRLLIPQRLEAITSVELLWDWEPFLQRGKTSAFSPRSDCDSFQAFLDFIPTAFPKIRSLYVSLQGKMNGYKTSQYPPEPEERFGILEKTIMIPVDNMVRMLGVNVQDISIAIPSSHYYHYRSYAQTMGWTVEQTHKTGQLERHWRPLADCQFRSGYWVPLGQKDLRPTYTPLVLEGAYRNLYGSEEDEDHVLLGLD</sequence>
<evidence type="ECO:0000313" key="2">
    <source>
        <dbReference type="Proteomes" id="UP000722485"/>
    </source>
</evidence>
<dbReference type="OrthoDB" id="515692at2759"/>
<dbReference type="AlphaFoldDB" id="A0A9P5H5B5"/>
<reference evidence="1" key="1">
    <citation type="submission" date="2020-03" db="EMBL/GenBank/DDBJ databases">
        <title>Draft Genome Sequence of Cylindrodendrum hubeiense.</title>
        <authorList>
            <person name="Buettner E."/>
            <person name="Kellner H."/>
        </authorList>
    </citation>
    <scope>NUCLEOTIDE SEQUENCE</scope>
    <source>
        <strain evidence="1">IHI 201604</strain>
    </source>
</reference>
<accession>A0A9P5H5B5</accession>
<proteinExistence type="predicted"/>
<evidence type="ECO:0000313" key="1">
    <source>
        <dbReference type="EMBL" id="KAF7545248.1"/>
    </source>
</evidence>
<organism evidence="1 2">
    <name type="scientific">Cylindrodendrum hubeiense</name>
    <dbReference type="NCBI Taxonomy" id="595255"/>
    <lineage>
        <taxon>Eukaryota</taxon>
        <taxon>Fungi</taxon>
        <taxon>Dikarya</taxon>
        <taxon>Ascomycota</taxon>
        <taxon>Pezizomycotina</taxon>
        <taxon>Sordariomycetes</taxon>
        <taxon>Hypocreomycetidae</taxon>
        <taxon>Hypocreales</taxon>
        <taxon>Nectriaceae</taxon>
        <taxon>Cylindrodendrum</taxon>
    </lineage>
</organism>
<comment type="caution">
    <text evidence="1">The sequence shown here is derived from an EMBL/GenBank/DDBJ whole genome shotgun (WGS) entry which is preliminary data.</text>
</comment>
<dbReference type="EMBL" id="JAANBB010000263">
    <property type="protein sequence ID" value="KAF7545248.1"/>
    <property type="molecule type" value="Genomic_DNA"/>
</dbReference>
<name>A0A9P5H5B5_9HYPO</name>
<dbReference type="Proteomes" id="UP000722485">
    <property type="component" value="Unassembled WGS sequence"/>
</dbReference>
<protein>
    <submittedName>
        <fullName evidence="1">Uncharacterized protein</fullName>
    </submittedName>
</protein>
<gene>
    <name evidence="1" type="ORF">G7Z17_g9315</name>
</gene>